<dbReference type="EMBL" id="DSPX01000124">
    <property type="protein sequence ID" value="HGG01397.1"/>
    <property type="molecule type" value="Genomic_DNA"/>
</dbReference>
<dbReference type="Gene3D" id="3.40.50.150">
    <property type="entry name" value="Vaccinia Virus protein VP39"/>
    <property type="match status" value="1"/>
</dbReference>
<comment type="caution">
    <text evidence="1">The sequence shown here is derived from an EMBL/GenBank/DDBJ whole genome shotgun (WGS) entry which is preliminary data.</text>
</comment>
<accession>A0A7C3VK76</accession>
<sequence length="353" mass="40785">MMETQIWNQSEFKFKSPEIPTMISQEERRYLYWLGKSVWSGEGIVLEIGPWLGGSTVCLAAGMKDSNNENHKKLKVIDNFIWREFMAKRANLPIQPGNSFEPFFCENISDYASIIDYYVRALPDEEIKGDIEAANQRYSQGEKVEIFEGTDQPLEIVFIDGAKSWQGLRYLLQTINNNLIVGKTYLVCQDYKYWGTYWVPLMITKLEKYLKPVHNVLDSTTVTFRLVANIPVEILEDLPYHVTLLPTNKSLMEIERASYLLKTEGDILGARNVLISKVKFLCHQNNLSDALVEFKKIQSEWPIGLNVNQLNRCRDYLQKSMNLEVPEPANIKLSVLFSRIGFIFNRLKFKIGS</sequence>
<dbReference type="AlphaFoldDB" id="A0A7C3VK76"/>
<name>A0A7C3VK76_9CYAN</name>
<evidence type="ECO:0008006" key="2">
    <source>
        <dbReference type="Google" id="ProtNLM"/>
    </source>
</evidence>
<dbReference type="InterPro" id="IPR029063">
    <property type="entry name" value="SAM-dependent_MTases_sf"/>
</dbReference>
<organism evidence="1">
    <name type="scientific">Planktothricoides sp. SpSt-374</name>
    <dbReference type="NCBI Taxonomy" id="2282167"/>
    <lineage>
        <taxon>Bacteria</taxon>
        <taxon>Bacillati</taxon>
        <taxon>Cyanobacteriota</taxon>
        <taxon>Cyanophyceae</taxon>
        <taxon>Oscillatoriophycideae</taxon>
        <taxon>Oscillatoriales</taxon>
        <taxon>Oscillatoriaceae</taxon>
        <taxon>Planktothricoides</taxon>
    </lineage>
</organism>
<protein>
    <recommendedName>
        <fullName evidence="2">Class I SAM-dependent methyltransferase</fullName>
    </recommendedName>
</protein>
<evidence type="ECO:0000313" key="1">
    <source>
        <dbReference type="EMBL" id="HGG01397.1"/>
    </source>
</evidence>
<gene>
    <name evidence="1" type="ORF">ENR15_12310</name>
</gene>
<proteinExistence type="predicted"/>
<reference evidence="1" key="1">
    <citation type="journal article" date="2020" name="mSystems">
        <title>Genome- and Community-Level Interaction Insights into Carbon Utilization and Element Cycling Functions of Hydrothermarchaeota in Hydrothermal Sediment.</title>
        <authorList>
            <person name="Zhou Z."/>
            <person name="Liu Y."/>
            <person name="Xu W."/>
            <person name="Pan J."/>
            <person name="Luo Z.H."/>
            <person name="Li M."/>
        </authorList>
    </citation>
    <scope>NUCLEOTIDE SEQUENCE [LARGE SCALE GENOMIC DNA]</scope>
    <source>
        <strain evidence="1">SpSt-374</strain>
    </source>
</reference>